<evidence type="ECO:0000313" key="1">
    <source>
        <dbReference type="EMBL" id="CAK7323549.1"/>
    </source>
</evidence>
<organism evidence="1 2">
    <name type="scientific">Dovyalis caffra</name>
    <dbReference type="NCBI Taxonomy" id="77055"/>
    <lineage>
        <taxon>Eukaryota</taxon>
        <taxon>Viridiplantae</taxon>
        <taxon>Streptophyta</taxon>
        <taxon>Embryophyta</taxon>
        <taxon>Tracheophyta</taxon>
        <taxon>Spermatophyta</taxon>
        <taxon>Magnoliopsida</taxon>
        <taxon>eudicotyledons</taxon>
        <taxon>Gunneridae</taxon>
        <taxon>Pentapetalae</taxon>
        <taxon>rosids</taxon>
        <taxon>fabids</taxon>
        <taxon>Malpighiales</taxon>
        <taxon>Salicaceae</taxon>
        <taxon>Flacourtieae</taxon>
        <taxon>Dovyalis</taxon>
    </lineage>
</organism>
<accession>A0AAV1QS57</accession>
<keyword evidence="2" id="KW-1185">Reference proteome</keyword>
<dbReference type="AlphaFoldDB" id="A0AAV1QS57"/>
<reference evidence="1 2" key="1">
    <citation type="submission" date="2024-01" db="EMBL/GenBank/DDBJ databases">
        <authorList>
            <person name="Waweru B."/>
        </authorList>
    </citation>
    <scope>NUCLEOTIDE SEQUENCE [LARGE SCALE GENOMIC DNA]</scope>
</reference>
<sequence length="61" mass="7145">MEKYVRYMTDRKLTNGSLWPANFLLLNDPVLTESMSPLSRLSDYACRKPLKATDRVHRHHA</sequence>
<gene>
    <name evidence="1" type="ORF">DCAF_LOCUS1178</name>
</gene>
<dbReference type="Proteomes" id="UP001314170">
    <property type="component" value="Unassembled WGS sequence"/>
</dbReference>
<protein>
    <submittedName>
        <fullName evidence="1">Uncharacterized protein</fullName>
    </submittedName>
</protein>
<comment type="caution">
    <text evidence="1">The sequence shown here is derived from an EMBL/GenBank/DDBJ whole genome shotgun (WGS) entry which is preliminary data.</text>
</comment>
<proteinExistence type="predicted"/>
<name>A0AAV1QS57_9ROSI</name>
<feature type="non-terminal residue" evidence="1">
    <location>
        <position position="61"/>
    </location>
</feature>
<dbReference type="EMBL" id="CAWUPB010000130">
    <property type="protein sequence ID" value="CAK7323549.1"/>
    <property type="molecule type" value="Genomic_DNA"/>
</dbReference>
<evidence type="ECO:0000313" key="2">
    <source>
        <dbReference type="Proteomes" id="UP001314170"/>
    </source>
</evidence>